<dbReference type="AlphaFoldDB" id="A0A914Z4W2"/>
<keyword evidence="1" id="KW-1185">Reference proteome</keyword>
<proteinExistence type="predicted"/>
<sequence length="85" mass="10203">MGCSAALRRKFQRYPICNRLIPCLKDAKDRFKRKRFRRKKRYERLDSDNNKAVINMMSSSSLNSESDDESLFEAKTLRERNIIRE</sequence>
<evidence type="ECO:0000313" key="2">
    <source>
        <dbReference type="WBParaSite" id="PSU_v2.g6938.t1"/>
    </source>
</evidence>
<evidence type="ECO:0000313" key="1">
    <source>
        <dbReference type="Proteomes" id="UP000887577"/>
    </source>
</evidence>
<dbReference type="WBParaSite" id="PSU_v2.g6938.t1">
    <property type="protein sequence ID" value="PSU_v2.g6938.t1"/>
    <property type="gene ID" value="PSU_v2.g6938"/>
</dbReference>
<protein>
    <submittedName>
        <fullName evidence="2">Uncharacterized protein</fullName>
    </submittedName>
</protein>
<dbReference type="Proteomes" id="UP000887577">
    <property type="component" value="Unplaced"/>
</dbReference>
<accession>A0A914Z4W2</accession>
<reference evidence="2" key="1">
    <citation type="submission" date="2022-11" db="UniProtKB">
        <authorList>
            <consortium name="WormBaseParasite"/>
        </authorList>
    </citation>
    <scope>IDENTIFICATION</scope>
</reference>
<name>A0A914Z4W2_9BILA</name>
<organism evidence="1 2">
    <name type="scientific">Panagrolaimus superbus</name>
    <dbReference type="NCBI Taxonomy" id="310955"/>
    <lineage>
        <taxon>Eukaryota</taxon>
        <taxon>Metazoa</taxon>
        <taxon>Ecdysozoa</taxon>
        <taxon>Nematoda</taxon>
        <taxon>Chromadorea</taxon>
        <taxon>Rhabditida</taxon>
        <taxon>Tylenchina</taxon>
        <taxon>Panagrolaimomorpha</taxon>
        <taxon>Panagrolaimoidea</taxon>
        <taxon>Panagrolaimidae</taxon>
        <taxon>Panagrolaimus</taxon>
    </lineage>
</organism>